<gene>
    <name evidence="3" type="ORF">ACFSCY_14995</name>
</gene>
<feature type="compositionally biased region" description="Basic and acidic residues" evidence="1">
    <location>
        <begin position="229"/>
        <end position="239"/>
    </location>
</feature>
<proteinExistence type="predicted"/>
<feature type="transmembrane region" description="Helical" evidence="2">
    <location>
        <begin position="45"/>
        <end position="66"/>
    </location>
</feature>
<comment type="caution">
    <text evidence="3">The sequence shown here is derived from an EMBL/GenBank/DDBJ whole genome shotgun (WGS) entry which is preliminary data.</text>
</comment>
<evidence type="ECO:0008006" key="5">
    <source>
        <dbReference type="Google" id="ProtNLM"/>
    </source>
</evidence>
<evidence type="ECO:0000313" key="3">
    <source>
        <dbReference type="EMBL" id="MFD1530752.1"/>
    </source>
</evidence>
<feature type="region of interest" description="Disordered" evidence="1">
    <location>
        <begin position="217"/>
        <end position="239"/>
    </location>
</feature>
<sequence>MTDVDDDDLSTLFRAAASDPGAPPPGFDHRSVVAASRRVTIRRRAAVTGVGVALFAAVGVGGMIVLPANQQGGAGDASTAAAPMIESGPEVPLQAPAPGAESRAAAPENNNARPPAGPGAPAQAAAPDAAVAGAAPLGPGSAECADRQDPALRALVEHVLPEVVGAPEAATTMECRPAGERGVNVEVRDGAATGLLTVEYLPPGAAVQAPDGAMTAPTASGGTVVVASRPDRPDGEAPLTDRLEQAVTYLAPRL</sequence>
<keyword evidence="2" id="KW-1133">Transmembrane helix</keyword>
<feature type="compositionally biased region" description="Low complexity" evidence="1">
    <location>
        <begin position="96"/>
        <end position="142"/>
    </location>
</feature>
<feature type="region of interest" description="Disordered" evidence="1">
    <location>
        <begin position="88"/>
        <end position="145"/>
    </location>
</feature>
<keyword evidence="2" id="KW-0812">Transmembrane</keyword>
<evidence type="ECO:0000256" key="1">
    <source>
        <dbReference type="SAM" id="MobiDB-lite"/>
    </source>
</evidence>
<dbReference type="RefSeq" id="WP_343970494.1">
    <property type="nucleotide sequence ID" value="NZ_BAAAJG010000002.1"/>
</dbReference>
<evidence type="ECO:0000256" key="2">
    <source>
        <dbReference type="SAM" id="Phobius"/>
    </source>
</evidence>
<name>A0ABW4FP24_9PSEU</name>
<evidence type="ECO:0000313" key="4">
    <source>
        <dbReference type="Proteomes" id="UP001597145"/>
    </source>
</evidence>
<protein>
    <recommendedName>
        <fullName evidence="5">DUF5642 domain-containing protein</fullName>
    </recommendedName>
</protein>
<organism evidence="3 4">
    <name type="scientific">Pseudonocardia aurantiaca</name>
    <dbReference type="NCBI Taxonomy" id="75290"/>
    <lineage>
        <taxon>Bacteria</taxon>
        <taxon>Bacillati</taxon>
        <taxon>Actinomycetota</taxon>
        <taxon>Actinomycetes</taxon>
        <taxon>Pseudonocardiales</taxon>
        <taxon>Pseudonocardiaceae</taxon>
        <taxon>Pseudonocardia</taxon>
    </lineage>
</organism>
<accession>A0ABW4FP24</accession>
<keyword evidence="2" id="KW-0472">Membrane</keyword>
<dbReference type="EMBL" id="JBHUCP010000009">
    <property type="protein sequence ID" value="MFD1530752.1"/>
    <property type="molecule type" value="Genomic_DNA"/>
</dbReference>
<dbReference type="Proteomes" id="UP001597145">
    <property type="component" value="Unassembled WGS sequence"/>
</dbReference>
<keyword evidence="4" id="KW-1185">Reference proteome</keyword>
<reference evidence="4" key="1">
    <citation type="journal article" date="2019" name="Int. J. Syst. Evol. Microbiol.">
        <title>The Global Catalogue of Microorganisms (GCM) 10K type strain sequencing project: providing services to taxonomists for standard genome sequencing and annotation.</title>
        <authorList>
            <consortium name="The Broad Institute Genomics Platform"/>
            <consortium name="The Broad Institute Genome Sequencing Center for Infectious Disease"/>
            <person name="Wu L."/>
            <person name="Ma J."/>
        </authorList>
    </citation>
    <scope>NUCLEOTIDE SEQUENCE [LARGE SCALE GENOMIC DNA]</scope>
    <source>
        <strain evidence="4">JCM 12165</strain>
    </source>
</reference>